<dbReference type="InterPro" id="IPR016024">
    <property type="entry name" value="ARM-type_fold"/>
</dbReference>
<proteinExistence type="predicted"/>
<dbReference type="InterPro" id="IPR049152">
    <property type="entry name" value="EFR3-like_ARM"/>
</dbReference>
<dbReference type="Pfam" id="PF21052">
    <property type="entry name" value="EFR3_ARM"/>
    <property type="match status" value="1"/>
</dbReference>
<organism evidence="1 2">
    <name type="scientific">Hibiscus sabdariffa</name>
    <name type="common">roselle</name>
    <dbReference type="NCBI Taxonomy" id="183260"/>
    <lineage>
        <taxon>Eukaryota</taxon>
        <taxon>Viridiplantae</taxon>
        <taxon>Streptophyta</taxon>
        <taxon>Embryophyta</taxon>
        <taxon>Tracheophyta</taxon>
        <taxon>Spermatophyta</taxon>
        <taxon>Magnoliopsida</taxon>
        <taxon>eudicotyledons</taxon>
        <taxon>Gunneridae</taxon>
        <taxon>Pentapetalae</taxon>
        <taxon>rosids</taxon>
        <taxon>malvids</taxon>
        <taxon>Malvales</taxon>
        <taxon>Malvaceae</taxon>
        <taxon>Malvoideae</taxon>
        <taxon>Hibiscus</taxon>
    </lineage>
</organism>
<gene>
    <name evidence="1" type="ORF">V6N11_036200</name>
</gene>
<dbReference type="Proteomes" id="UP001396334">
    <property type="component" value="Unassembled WGS sequence"/>
</dbReference>
<evidence type="ECO:0008006" key="3">
    <source>
        <dbReference type="Google" id="ProtNLM"/>
    </source>
</evidence>
<evidence type="ECO:0000313" key="1">
    <source>
        <dbReference type="EMBL" id="KAK9009670.1"/>
    </source>
</evidence>
<sequence>MGVMSRRVLPVCCNLCFCCPSLHTRSRQPVKRYKKLLSDIFPRNQEPEPNDRKIGKLCDYAARNPLRIPKITSNLEQRCFKGLRNEKFGRVKVVLCIFTKMISTCKEQMPLFASSLLGIIQTLLEQNRLDEMRIIGCNALAEFINSQMDSTYMFHLEGLIPKLCELAEEDGDDDRALCLRSAGLQVLSSMIWFMGEQSHISKDFDSIISVTLENYIDIRMTPVSGSKVDENGSSVPDINEKATSVSNRLNDSDLDLTMDTSKSPSYWSKVILRNIARMAKEATTIRRVLQPLLKKFDAEDHWSQEKGVAFSVLMYLQLIMEETGEKSHVLLAILVKHMEHKNVTKQPHVQVNGVNVIAQLAQNAKPLPSIAIIGTITELMKHLRKCLQNSADVSSSGGDNKYNTDLQLGLEKCISQISNKVGDVGPILDMMAVVLENISTSSIVARSTISAVHRTADIISSLPNISYQKKAFPEALFHQLLIAMAHPDHETRVGAHKIFAAVLMPSLLPPLSDQNKRGPEAVCSDLSRSASKKLRSRSFALQIGGKDQAEYIDERLKENGNPASDISVRNPVFRQSHRHSFSFEHALCDGKMEPTSLRLSSHQVSLLLSSIWVQANSADNTPANFEAMAHSYSITVLFTRFKTSSHMALVQSFQLALSLRSVALDQEGRLQPSRKRSLFTLASYMLIFSARAGNFPELVSVVKASLTDKTVDPYLKLVEGVGLKAVCEKSDITYGSKEEDDDALKSLLAIELDDLHLKEIVISHFMMKFEKLSEDDLSSIKKQLRDGFSPDDAFLLGVSLSRPFSPLEQMEFQSVEEMPLDALTDEESGSQACQKASLSINKLDVLSANELVDSALEMARQVGSFSVSQAPIPYDQMRSQCEASVIGKQQKMSVLHHFKHQHGGSATSEDNENEILCLPSEKAEFSEDLKLIRNDQDHVSGQLALCSQQHRQHSFRLPPSSPYDKFLKAAECTESGAFSR</sequence>
<keyword evidence="2" id="KW-1185">Reference proteome</keyword>
<accession>A0ABR2R9N5</accession>
<dbReference type="PANTHER" id="PTHR46087">
    <property type="entry name" value="PUTATIVE, EXPRESSED-RELATED"/>
    <property type="match status" value="1"/>
</dbReference>
<comment type="caution">
    <text evidence="1">The sequence shown here is derived from an EMBL/GenBank/DDBJ whole genome shotgun (WGS) entry which is preliminary data.</text>
</comment>
<reference evidence="1 2" key="1">
    <citation type="journal article" date="2024" name="G3 (Bethesda)">
        <title>Genome assembly of Hibiscus sabdariffa L. provides insights into metabolisms of medicinal natural products.</title>
        <authorList>
            <person name="Kim T."/>
        </authorList>
    </citation>
    <scope>NUCLEOTIDE SEQUENCE [LARGE SCALE GENOMIC DNA]</scope>
    <source>
        <strain evidence="1">TK-2024</strain>
        <tissue evidence="1">Old leaves</tissue>
    </source>
</reference>
<evidence type="ECO:0000313" key="2">
    <source>
        <dbReference type="Proteomes" id="UP001396334"/>
    </source>
</evidence>
<dbReference type="InterPro" id="IPR055296">
    <property type="entry name" value="SRL2-like"/>
</dbReference>
<dbReference type="EMBL" id="JBBPBN010000024">
    <property type="protein sequence ID" value="KAK9009670.1"/>
    <property type="molecule type" value="Genomic_DNA"/>
</dbReference>
<protein>
    <recommendedName>
        <fullName evidence="3">ARM repeat superfamily protein</fullName>
    </recommendedName>
</protein>
<dbReference type="PANTHER" id="PTHR46087:SF1">
    <property type="entry name" value="ARM REPEAT SUPERFAMILY PROTEIN"/>
    <property type="match status" value="1"/>
</dbReference>
<dbReference type="SUPFAM" id="SSF48371">
    <property type="entry name" value="ARM repeat"/>
    <property type="match status" value="1"/>
</dbReference>
<name>A0ABR2R9N5_9ROSI</name>